<evidence type="ECO:0000256" key="4">
    <source>
        <dbReference type="ARBA" id="ARBA00022840"/>
    </source>
</evidence>
<dbReference type="GO" id="GO:0016020">
    <property type="term" value="C:membrane"/>
    <property type="evidence" value="ECO:0007669"/>
    <property type="project" value="UniProtKB-SubCell"/>
</dbReference>
<dbReference type="Gene3D" id="3.40.1710.10">
    <property type="entry name" value="abc type-2 transporter like domain"/>
    <property type="match status" value="1"/>
</dbReference>
<keyword evidence="11" id="KW-1185">Reference proteome</keyword>
<dbReference type="Gene3D" id="3.40.50.300">
    <property type="entry name" value="P-loop containing nucleotide triphosphate hydrolases"/>
    <property type="match status" value="2"/>
</dbReference>
<evidence type="ECO:0000259" key="8">
    <source>
        <dbReference type="PROSITE" id="PS50893"/>
    </source>
</evidence>
<dbReference type="InterPro" id="IPR003593">
    <property type="entry name" value="AAA+_ATPase"/>
</dbReference>
<dbReference type="RefSeq" id="WP_094408579.1">
    <property type="nucleotide sequence ID" value="NZ_BMJZ01000004.1"/>
</dbReference>
<evidence type="ECO:0000256" key="5">
    <source>
        <dbReference type="ARBA" id="ARBA00022989"/>
    </source>
</evidence>
<feature type="domain" description="ABC transporter" evidence="8">
    <location>
        <begin position="270"/>
        <end position="500"/>
    </location>
</feature>
<dbReference type="InterPro" id="IPR013525">
    <property type="entry name" value="ABC2_TM"/>
</dbReference>
<evidence type="ECO:0000256" key="6">
    <source>
        <dbReference type="ARBA" id="ARBA00023136"/>
    </source>
</evidence>
<dbReference type="PROSITE" id="PS51012">
    <property type="entry name" value="ABC_TM2"/>
    <property type="match status" value="1"/>
</dbReference>
<accession>A0A255XSX0</accession>
<comment type="caution">
    <text evidence="10">The sequence shown here is derived from an EMBL/GenBank/DDBJ whole genome shotgun (WGS) entry which is preliminary data.</text>
</comment>
<dbReference type="GO" id="GO:0140359">
    <property type="term" value="F:ABC-type transporter activity"/>
    <property type="evidence" value="ECO:0007669"/>
    <property type="project" value="InterPro"/>
</dbReference>
<dbReference type="InterPro" id="IPR003439">
    <property type="entry name" value="ABC_transporter-like_ATP-bd"/>
</dbReference>
<comment type="subcellular location">
    <subcellularLocation>
        <location evidence="1">Membrane</location>
        <topology evidence="1">Multi-pass membrane protein</topology>
    </subcellularLocation>
</comment>
<dbReference type="OrthoDB" id="9805029at2"/>
<dbReference type="Pfam" id="PF12698">
    <property type="entry name" value="ABC2_membrane_3"/>
    <property type="match status" value="1"/>
</dbReference>
<evidence type="ECO:0000313" key="10">
    <source>
        <dbReference type="EMBL" id="OYQ19474.1"/>
    </source>
</evidence>
<evidence type="ECO:0000259" key="9">
    <source>
        <dbReference type="PROSITE" id="PS51012"/>
    </source>
</evidence>
<organism evidence="10 11">
    <name type="scientific">Elstera cyanobacteriorum</name>
    <dbReference type="NCBI Taxonomy" id="2022747"/>
    <lineage>
        <taxon>Bacteria</taxon>
        <taxon>Pseudomonadati</taxon>
        <taxon>Pseudomonadota</taxon>
        <taxon>Alphaproteobacteria</taxon>
        <taxon>Rhodospirillales</taxon>
        <taxon>Rhodospirillaceae</taxon>
        <taxon>Elstera</taxon>
    </lineage>
</organism>
<dbReference type="InterPro" id="IPR047651">
    <property type="entry name" value="ABC2_perm_RbbA"/>
</dbReference>
<dbReference type="AlphaFoldDB" id="A0A255XSX0"/>
<dbReference type="GO" id="GO:0005524">
    <property type="term" value="F:ATP binding"/>
    <property type="evidence" value="ECO:0007669"/>
    <property type="project" value="UniProtKB-KW"/>
</dbReference>
<keyword evidence="4 10" id="KW-0067">ATP-binding</keyword>
<dbReference type="Proteomes" id="UP000216361">
    <property type="component" value="Unassembled WGS sequence"/>
</dbReference>
<evidence type="ECO:0000256" key="2">
    <source>
        <dbReference type="ARBA" id="ARBA00022692"/>
    </source>
</evidence>
<dbReference type="Pfam" id="PF00005">
    <property type="entry name" value="ABC_tran"/>
    <property type="match status" value="2"/>
</dbReference>
<keyword evidence="5 7" id="KW-1133">Transmembrane helix</keyword>
<dbReference type="PROSITE" id="PS00211">
    <property type="entry name" value="ABC_TRANSPORTER_1"/>
    <property type="match status" value="1"/>
</dbReference>
<evidence type="ECO:0000256" key="7">
    <source>
        <dbReference type="SAM" id="Phobius"/>
    </source>
</evidence>
<gene>
    <name evidence="10" type="ORF">CHR90_08630</name>
</gene>
<keyword evidence="6 7" id="KW-0472">Membrane</keyword>
<feature type="transmembrane region" description="Helical" evidence="7">
    <location>
        <begin position="876"/>
        <end position="898"/>
    </location>
</feature>
<feature type="transmembrane region" description="Helical" evidence="7">
    <location>
        <begin position="758"/>
        <end position="781"/>
    </location>
</feature>
<feature type="transmembrane region" description="Helical" evidence="7">
    <location>
        <begin position="816"/>
        <end position="835"/>
    </location>
</feature>
<dbReference type="GO" id="GO:0016887">
    <property type="term" value="F:ATP hydrolysis activity"/>
    <property type="evidence" value="ECO:0007669"/>
    <property type="project" value="InterPro"/>
</dbReference>
<feature type="domain" description="ABC transmembrane type-2" evidence="9">
    <location>
        <begin position="660"/>
        <end position="901"/>
    </location>
</feature>
<dbReference type="InterPro" id="IPR017871">
    <property type="entry name" value="ABC_transporter-like_CS"/>
</dbReference>
<dbReference type="InterPro" id="IPR047817">
    <property type="entry name" value="ABC2_TM_bact-type"/>
</dbReference>
<protein>
    <submittedName>
        <fullName evidence="10">Multidrug ABC transporter ATP-binding protein</fullName>
    </submittedName>
</protein>
<dbReference type="SMART" id="SM00382">
    <property type="entry name" value="AAA"/>
    <property type="match status" value="2"/>
</dbReference>
<dbReference type="NCBIfam" id="NF033858">
    <property type="entry name" value="ABC2_perm_RbbA"/>
    <property type="match status" value="1"/>
</dbReference>
<dbReference type="InterPro" id="IPR027417">
    <property type="entry name" value="P-loop_NTPase"/>
</dbReference>
<keyword evidence="2 7" id="KW-0812">Transmembrane</keyword>
<evidence type="ECO:0000256" key="1">
    <source>
        <dbReference type="ARBA" id="ARBA00004141"/>
    </source>
</evidence>
<reference evidence="10 11" key="1">
    <citation type="submission" date="2017-07" db="EMBL/GenBank/DDBJ databases">
        <title>Elstera cyanobacteriorum sp. nov., a novel bacterium isolated from cyanobacterial aggregates in a eutrophic lake.</title>
        <authorList>
            <person name="Cai H."/>
        </authorList>
    </citation>
    <scope>NUCLEOTIDE SEQUENCE [LARGE SCALE GENOMIC DNA]</scope>
    <source>
        <strain evidence="10 11">TH019</strain>
    </source>
</reference>
<evidence type="ECO:0000313" key="11">
    <source>
        <dbReference type="Proteomes" id="UP000216361"/>
    </source>
</evidence>
<feature type="transmembrane region" description="Helical" evidence="7">
    <location>
        <begin position="708"/>
        <end position="731"/>
    </location>
</feature>
<dbReference type="SUPFAM" id="SSF52540">
    <property type="entry name" value="P-loop containing nucleoside triphosphate hydrolases"/>
    <property type="match status" value="2"/>
</dbReference>
<feature type="domain" description="ABC transporter" evidence="8">
    <location>
        <begin position="5"/>
        <end position="240"/>
    </location>
</feature>
<dbReference type="PANTHER" id="PTHR43038">
    <property type="entry name" value="ATP-BINDING CASSETTE, SUB-FAMILY H, MEMBER 1"/>
    <property type="match status" value="1"/>
</dbReference>
<feature type="transmembrane region" description="Helical" evidence="7">
    <location>
        <begin position="787"/>
        <end position="809"/>
    </location>
</feature>
<dbReference type="EMBL" id="NOXS01000031">
    <property type="protein sequence ID" value="OYQ19474.1"/>
    <property type="molecule type" value="Genomic_DNA"/>
</dbReference>
<keyword evidence="3" id="KW-0547">Nucleotide-binding</keyword>
<proteinExistence type="predicted"/>
<evidence type="ECO:0000256" key="3">
    <source>
        <dbReference type="ARBA" id="ARBA00022741"/>
    </source>
</evidence>
<dbReference type="CDD" id="cd03230">
    <property type="entry name" value="ABC_DR_subfamily_A"/>
    <property type="match status" value="2"/>
</dbReference>
<sequence length="903" mass="96961">MTDAVALTGVSHRYGTTVGLDAVSLTVPEACTLGLIGPDGVGKSTLLALIAGAKAVQDGSVITLGADMRRSGARTRVQPRIAYMPQGLGKNLYPDISVREHLEFFGKLFGLSAAAREERSVALLTGTGLAPFADRPMGKLSGGMKQKLGLCCALIHDPDLLILDEPTTGVDPLSRRQFWELVARIRENRPQMSVLVATSYMDEADQFDRVAALHGGKILACAPPADLKAQTGSASLEDAFIALLPPEAKAGHRLPQKTALPEGGDTAPVIEARGLTRTFGAFTAVDHVDFAIRRGEIFGFLGSNGCGKSTTMKMLTGLLPSSSGDAFLLGQPIDPTDLQARRKVGYMSQAFSLYSELTVRQNLRLHSKIFRLAPEAAAGREAALSARFGLAPYLDHLSGDLPLGVRQRLSLAVAILHEPDVLILDEPTSGVDPVARDAFWQELFTLSREQGVTIFVSTHFMNEAARCDRIAFMHAGRVLAIDTPEALQAARGAPSLDAAFIGAMEDALGPAASTEAPFPDPLPSHGKPPLFSLNRLGAYAWREALEMLRDKVRLTVALFGTALLMIVFGYGISLDVEKVPFAALDYDQSPESRAYLEQFQGSSYFRQVTPPAGPDGLMKALRGARIAAAIEIPPDFGLHLRRGQPTEISVAIDGAMPFRAETVEGYVVGLHQQFIATLARENGITLPAPPIQIETRFRYNQGFRSLDAMVPATIALLLVMIPAILMALAVVREKEMGTIANFYVTPTSRFEFLIGKQIPYVLIGMVNFTLMGVMAVTLFGVPLKGSVLGLALGALAYVTCTTGIGLFMSSFARTQIAALFGTAVASVMPAVQFSGMMQPVASLEDGARLIGTFFPTTYFMKISVGAFTKGLTFADLMPFLLSLLAFIPVLWGLSMLLLKKQER</sequence>
<dbReference type="PANTHER" id="PTHR43038:SF4">
    <property type="entry name" value="RIBOSOME-ASSOCIATED ATPASE"/>
    <property type="match status" value="1"/>
</dbReference>
<dbReference type="PROSITE" id="PS50893">
    <property type="entry name" value="ABC_TRANSPORTER_2"/>
    <property type="match status" value="2"/>
</dbReference>
<name>A0A255XSX0_9PROT</name>